<reference evidence="4" key="2">
    <citation type="submission" date="2020-07" db="EMBL/GenBank/DDBJ databases">
        <title>Flavobacterium sp. xlx-214.</title>
        <authorList>
            <person name="Yang C."/>
        </authorList>
    </citation>
    <scope>NUCLEOTIDE SEQUENCE [LARGE SCALE GENOMIC DNA]</scope>
    <source>
        <strain evidence="4">CX-624</strain>
    </source>
</reference>
<dbReference type="PROSITE" id="PS51257">
    <property type="entry name" value="PROKAR_LIPOPROTEIN"/>
    <property type="match status" value="1"/>
</dbReference>
<evidence type="ECO:0000313" key="2">
    <source>
        <dbReference type="EMBL" id="QMS97876.1"/>
    </source>
</evidence>
<dbReference type="EMBL" id="CP059472">
    <property type="protein sequence ID" value="QMS97876.1"/>
    <property type="molecule type" value="Genomic_DNA"/>
</dbReference>
<dbReference type="AlphaFoldDB" id="A0A7D7LP61"/>
<protein>
    <submittedName>
        <fullName evidence="2">Uncharacterized protein</fullName>
    </submittedName>
</protein>
<dbReference type="RefSeq" id="WP_181886896.1">
    <property type="nucleotide sequence ID" value="NZ_CP059472.1"/>
</dbReference>
<evidence type="ECO:0000313" key="3">
    <source>
        <dbReference type="Proteomes" id="UP000515349"/>
    </source>
</evidence>
<dbReference type="KEGG" id="cbau:H1R16_09130"/>
<reference evidence="2 3" key="1">
    <citation type="submission" date="2020-07" db="EMBL/GenBank/DDBJ databases">
        <title>Chryseobacterium sp.cx-624.</title>
        <authorList>
            <person name="Yang C."/>
        </authorList>
    </citation>
    <scope>NUCLEOTIDE SEQUENCE [LARGE SCALE GENOMIC DNA]</scope>
    <source>
        <strain evidence="2">Cx-624</strain>
        <strain evidence="3">cx-624</strain>
    </source>
</reference>
<dbReference type="EMBL" id="JACEUX010000002">
    <property type="protein sequence ID" value="MBA5246776.1"/>
    <property type="molecule type" value="Genomic_DNA"/>
</dbReference>
<proteinExistence type="predicted"/>
<keyword evidence="4" id="KW-1185">Reference proteome</keyword>
<accession>A0A7D7LP61</accession>
<evidence type="ECO:0000313" key="4">
    <source>
        <dbReference type="Proteomes" id="UP000539710"/>
    </source>
</evidence>
<dbReference type="Proteomes" id="UP000539710">
    <property type="component" value="Unassembled WGS sequence"/>
</dbReference>
<dbReference type="Proteomes" id="UP000515349">
    <property type="component" value="Chromosome"/>
</dbReference>
<name>A0A7D7LP61_9FLAO</name>
<evidence type="ECO:0000313" key="1">
    <source>
        <dbReference type="EMBL" id="MBA5246776.1"/>
    </source>
</evidence>
<gene>
    <name evidence="2" type="ORF">H1R16_09130</name>
    <name evidence="1" type="ORF">H2507_06310</name>
</gene>
<organism evidence="2 3">
    <name type="scientific">Marnyiella aurantia</name>
    <dbReference type="NCBI Taxonomy" id="2758037"/>
    <lineage>
        <taxon>Bacteria</taxon>
        <taxon>Pseudomonadati</taxon>
        <taxon>Bacteroidota</taxon>
        <taxon>Flavobacteriia</taxon>
        <taxon>Flavobacteriales</taxon>
        <taxon>Weeksellaceae</taxon>
        <taxon>Marnyiella</taxon>
    </lineage>
</organism>
<reference evidence="1" key="3">
    <citation type="submission" date="2020-07" db="EMBL/GenBank/DDBJ databases">
        <authorList>
            <person name="Yang C."/>
        </authorList>
    </citation>
    <scope>NUCLEOTIDE SEQUENCE</scope>
    <source>
        <strain evidence="1">Cx-624</strain>
    </source>
</reference>
<sequence>MKKLIIILTTAVLTACGKESGNTGVMKEDTATVSADTPKETTYRYVAEDGSSAHVAFGEATEGKYISIRSNNKTIRVKHDSQTDTGDVYREHDITVTSNDSLVVIDQGGTLIELKKARGQ</sequence>